<organism evidence="2 3">
    <name type="scientific">Gracilibacillus oryzae</name>
    <dbReference type="NCBI Taxonomy" id="1672701"/>
    <lineage>
        <taxon>Bacteria</taxon>
        <taxon>Bacillati</taxon>
        <taxon>Bacillota</taxon>
        <taxon>Bacilli</taxon>
        <taxon>Bacillales</taxon>
        <taxon>Bacillaceae</taxon>
        <taxon>Gracilibacillus</taxon>
    </lineage>
</organism>
<reference evidence="2 3" key="1">
    <citation type="submission" date="2019-10" db="EMBL/GenBank/DDBJ databases">
        <title>Gracilibacillus sp. nov. isolated from rice seeds.</title>
        <authorList>
            <person name="He S."/>
        </authorList>
    </citation>
    <scope>NUCLEOTIDE SEQUENCE [LARGE SCALE GENOMIC DNA]</scope>
    <source>
        <strain evidence="2 3">TD8</strain>
    </source>
</reference>
<evidence type="ECO:0000313" key="2">
    <source>
        <dbReference type="EMBL" id="KAB8139163.1"/>
    </source>
</evidence>
<gene>
    <name evidence="2" type="ORF">F9U64_01880</name>
</gene>
<dbReference type="Gene3D" id="1.10.260.40">
    <property type="entry name" value="lambda repressor-like DNA-binding domains"/>
    <property type="match status" value="1"/>
</dbReference>
<proteinExistence type="predicted"/>
<dbReference type="Proteomes" id="UP000480246">
    <property type="component" value="Unassembled WGS sequence"/>
</dbReference>
<dbReference type="AlphaFoldDB" id="A0A7C8GVI5"/>
<feature type="domain" description="HTH cro/C1-type" evidence="1">
    <location>
        <begin position="32"/>
        <end position="70"/>
    </location>
</feature>
<dbReference type="OrthoDB" id="8115576at2"/>
<sequence length="196" mass="22738">MNSEVSKVMIGNQLQHLLEINGFNISGDILLEDLGFNRLTLQKYLSNAERPTLEEIVQHAKFFNTSVDYIVGNSGYVLDTWDFNFLEEFFQYSSKKIKDHFEDRHNTQIPNEDNLEPILFGLLTYMTLSRTGRSFEDLTEEEIANKKDTFAEIISLFHSCITMSNQDCFDIKELRDLNKNIVDYLFGDFSFAKEGS</sequence>
<dbReference type="InterPro" id="IPR010982">
    <property type="entry name" value="Lambda_DNA-bd_dom_sf"/>
</dbReference>
<comment type="caution">
    <text evidence="2">The sequence shown here is derived from an EMBL/GenBank/DDBJ whole genome shotgun (WGS) entry which is preliminary data.</text>
</comment>
<dbReference type="PROSITE" id="PS50943">
    <property type="entry name" value="HTH_CROC1"/>
    <property type="match status" value="1"/>
</dbReference>
<keyword evidence="3" id="KW-1185">Reference proteome</keyword>
<dbReference type="InterPro" id="IPR001387">
    <property type="entry name" value="Cro/C1-type_HTH"/>
</dbReference>
<accession>A0A7C8GVI5</accession>
<name>A0A7C8GVI5_9BACI</name>
<evidence type="ECO:0000259" key="1">
    <source>
        <dbReference type="PROSITE" id="PS50943"/>
    </source>
</evidence>
<dbReference type="RefSeq" id="WP_153401102.1">
    <property type="nucleotide sequence ID" value="NZ_ML762424.1"/>
</dbReference>
<evidence type="ECO:0000313" key="3">
    <source>
        <dbReference type="Proteomes" id="UP000480246"/>
    </source>
</evidence>
<dbReference type="EMBL" id="WEID01000006">
    <property type="protein sequence ID" value="KAB8139163.1"/>
    <property type="molecule type" value="Genomic_DNA"/>
</dbReference>
<protein>
    <recommendedName>
        <fullName evidence="1">HTH cro/C1-type domain-containing protein</fullName>
    </recommendedName>
</protein>
<dbReference type="GO" id="GO:0003677">
    <property type="term" value="F:DNA binding"/>
    <property type="evidence" value="ECO:0007669"/>
    <property type="project" value="InterPro"/>
</dbReference>